<accession>A0ABT7NL08</accession>
<evidence type="ECO:0000256" key="1">
    <source>
        <dbReference type="SAM" id="SignalP"/>
    </source>
</evidence>
<dbReference type="PROSITE" id="PS51257">
    <property type="entry name" value="PROKAR_LIPOPROTEIN"/>
    <property type="match status" value="1"/>
</dbReference>
<sequence>MKKIVIFAVVMVGMISFTSCSKDDGPDVQKGKTAKFTLSAPGLTSEDIVAFVFTGSMNGQVSGTSWKINGITQDNQGVIQIKNELLIGNKTVIVETTKPLDNIIVTFGGSSHNTPYTIKLRAEINGKIENDISDIVNETYSKSLNY</sequence>
<gene>
    <name evidence="2" type="ORF">HX018_06650</name>
</gene>
<keyword evidence="1" id="KW-0732">Signal</keyword>
<feature type="signal peptide" evidence="1">
    <location>
        <begin position="1"/>
        <end position="21"/>
    </location>
</feature>
<dbReference type="Proteomes" id="UP001170954">
    <property type="component" value="Unassembled WGS sequence"/>
</dbReference>
<reference evidence="2" key="2">
    <citation type="journal article" date="2022" name="Sci. Total Environ.">
        <title>Prevalence, transmission, and molecular epidemiology of tet(X)-positive bacteria among humans, animals, and environmental niches in China: An epidemiological, and genomic-based study.</title>
        <authorList>
            <person name="Dong N."/>
            <person name="Zeng Y."/>
            <person name="Cai C."/>
            <person name="Sun C."/>
            <person name="Lu J."/>
            <person name="Liu C."/>
            <person name="Zhou H."/>
            <person name="Sun Q."/>
            <person name="Shu L."/>
            <person name="Wang H."/>
            <person name="Wang Y."/>
            <person name="Wang S."/>
            <person name="Wu C."/>
            <person name="Chan E.W."/>
            <person name="Chen G."/>
            <person name="Shen Z."/>
            <person name="Chen S."/>
            <person name="Zhang R."/>
        </authorList>
    </citation>
    <scope>NUCLEOTIDE SEQUENCE</scope>
    <source>
        <strain evidence="2">R1692</strain>
    </source>
</reference>
<feature type="chain" id="PRO_5046705435" evidence="1">
    <location>
        <begin position="22"/>
        <end position="146"/>
    </location>
</feature>
<name>A0ABT7NL08_9SPHI</name>
<comment type="caution">
    <text evidence="2">The sequence shown here is derived from an EMBL/GenBank/DDBJ whole genome shotgun (WGS) entry which is preliminary data.</text>
</comment>
<keyword evidence="3" id="KW-1185">Reference proteome</keyword>
<dbReference type="RefSeq" id="WP_286650895.1">
    <property type="nucleotide sequence ID" value="NZ_JACAGK010000014.1"/>
</dbReference>
<evidence type="ECO:0000313" key="3">
    <source>
        <dbReference type="Proteomes" id="UP001170954"/>
    </source>
</evidence>
<organism evidence="2 3">
    <name type="scientific">Sphingobacterium hotanense</name>
    <dbReference type="NCBI Taxonomy" id="649196"/>
    <lineage>
        <taxon>Bacteria</taxon>
        <taxon>Pseudomonadati</taxon>
        <taxon>Bacteroidota</taxon>
        <taxon>Sphingobacteriia</taxon>
        <taxon>Sphingobacteriales</taxon>
        <taxon>Sphingobacteriaceae</taxon>
        <taxon>Sphingobacterium</taxon>
    </lineage>
</organism>
<reference evidence="2" key="1">
    <citation type="submission" date="2020-06" db="EMBL/GenBank/DDBJ databases">
        <authorList>
            <person name="Dong N."/>
        </authorList>
    </citation>
    <scope>NUCLEOTIDE SEQUENCE</scope>
    <source>
        <strain evidence="2">R1692</strain>
    </source>
</reference>
<protein>
    <submittedName>
        <fullName evidence="2">Uncharacterized protein</fullName>
    </submittedName>
</protein>
<evidence type="ECO:0000313" key="2">
    <source>
        <dbReference type="EMBL" id="MDM1047914.1"/>
    </source>
</evidence>
<proteinExistence type="predicted"/>
<dbReference type="EMBL" id="JACAGK010000014">
    <property type="protein sequence ID" value="MDM1047914.1"/>
    <property type="molecule type" value="Genomic_DNA"/>
</dbReference>